<protein>
    <submittedName>
        <fullName evidence="1">Heptaprenyl diphosphate synthase</fullName>
    </submittedName>
</protein>
<accession>A0A3S0BXF7</accession>
<dbReference type="EMBL" id="RXHU01000018">
    <property type="protein sequence ID" value="RTE10464.1"/>
    <property type="molecule type" value="Genomic_DNA"/>
</dbReference>
<gene>
    <name evidence="1" type="ORF">EJQ19_07295</name>
</gene>
<evidence type="ECO:0000313" key="2">
    <source>
        <dbReference type="Proteomes" id="UP000276128"/>
    </source>
</evidence>
<name>A0A3S0BXF7_9BACL</name>
<evidence type="ECO:0000313" key="1">
    <source>
        <dbReference type="EMBL" id="RTE10464.1"/>
    </source>
</evidence>
<dbReference type="AlphaFoldDB" id="A0A3S0BXF7"/>
<sequence length="288" mass="33419">MNSYRIPEIAKQYTEYDMIQIHTDLPEFPEMRTRLLYAFLNEYSKLRASSELFTLAASLVQLGLDTHDMVTVTNDVKEKKAARSRQLKVLAGDYFSSRFYNLLAGAGQIEMIKQLSGAICEVNRVKMNVYTKMKQLKLTAEDYLHHMVEIKSQLFLSFSEILTEAHGHAWPQIMRSYARCEQLLEEIFRSESIANFKGSWGFWHILQHGAKDERKQLQQDQLDPAKVRTLLNKHQITSQLVELLRVQTEQFHAAVKLLASDKLISELFHISEPFQRITGKQPKVLEEI</sequence>
<dbReference type="InterPro" id="IPR009920">
    <property type="entry name" value="HEPPP_synth_su1"/>
</dbReference>
<organism evidence="1 2">
    <name type="scientific">Paenibacillus whitsoniae</name>
    <dbReference type="NCBI Taxonomy" id="2496558"/>
    <lineage>
        <taxon>Bacteria</taxon>
        <taxon>Bacillati</taxon>
        <taxon>Bacillota</taxon>
        <taxon>Bacilli</taxon>
        <taxon>Bacillales</taxon>
        <taxon>Paenibacillaceae</taxon>
        <taxon>Paenibacillus</taxon>
    </lineage>
</organism>
<dbReference type="Gene3D" id="1.20.120.1450">
    <property type="match status" value="1"/>
</dbReference>
<dbReference type="Pfam" id="PF07307">
    <property type="entry name" value="HEPPP_synt_1"/>
    <property type="match status" value="1"/>
</dbReference>
<dbReference type="RefSeq" id="WP_126140546.1">
    <property type="nucleotide sequence ID" value="NZ_RXHU01000018.1"/>
</dbReference>
<dbReference type="OrthoDB" id="2417886at2"/>
<dbReference type="Proteomes" id="UP000276128">
    <property type="component" value="Unassembled WGS sequence"/>
</dbReference>
<proteinExistence type="predicted"/>
<keyword evidence="2" id="KW-1185">Reference proteome</keyword>
<reference evidence="1 2" key="1">
    <citation type="submission" date="2018-12" db="EMBL/GenBank/DDBJ databases">
        <title>Bacillus ochoae sp. nov., Paenibacillus whitsoniae sp. nov., Paenibacillus spiritus sp. nov. Isolated from the Mars Exploration Rover during spacecraft assembly.</title>
        <authorList>
            <person name="Seuylemezian A."/>
            <person name="Vaishampayan P."/>
        </authorList>
    </citation>
    <scope>NUCLEOTIDE SEQUENCE [LARGE SCALE GENOMIC DNA]</scope>
    <source>
        <strain evidence="1 2">MER 54</strain>
    </source>
</reference>
<dbReference type="GO" id="GO:0009234">
    <property type="term" value="P:menaquinone biosynthetic process"/>
    <property type="evidence" value="ECO:0007669"/>
    <property type="project" value="InterPro"/>
</dbReference>
<comment type="caution">
    <text evidence="1">The sequence shown here is derived from an EMBL/GenBank/DDBJ whole genome shotgun (WGS) entry which is preliminary data.</text>
</comment>